<dbReference type="GO" id="GO:0006605">
    <property type="term" value="P:protein targeting"/>
    <property type="evidence" value="ECO:0007669"/>
    <property type="project" value="InterPro"/>
</dbReference>
<evidence type="ECO:0000256" key="6">
    <source>
        <dbReference type="ARBA" id="ARBA00022989"/>
    </source>
</evidence>
<organism evidence="10 11">
    <name type="scientific">Linum trigynum</name>
    <dbReference type="NCBI Taxonomy" id="586398"/>
    <lineage>
        <taxon>Eukaryota</taxon>
        <taxon>Viridiplantae</taxon>
        <taxon>Streptophyta</taxon>
        <taxon>Embryophyta</taxon>
        <taxon>Tracheophyta</taxon>
        <taxon>Spermatophyta</taxon>
        <taxon>Magnoliopsida</taxon>
        <taxon>eudicotyledons</taxon>
        <taxon>Gunneridae</taxon>
        <taxon>Pentapetalae</taxon>
        <taxon>rosids</taxon>
        <taxon>fabids</taxon>
        <taxon>Malpighiales</taxon>
        <taxon>Linaceae</taxon>
        <taxon>Linum</taxon>
    </lineage>
</organism>
<gene>
    <name evidence="10" type="ORF">LTRI10_LOCUS14832</name>
</gene>
<keyword evidence="4 9" id="KW-0812">Transmembrane</keyword>
<evidence type="ECO:0000256" key="3">
    <source>
        <dbReference type="ARBA" id="ARBA00022448"/>
    </source>
</evidence>
<dbReference type="EMBL" id="OZ034815">
    <property type="protein sequence ID" value="CAL1372863.1"/>
    <property type="molecule type" value="Genomic_DNA"/>
</dbReference>
<keyword evidence="5" id="KW-0653">Protein transport</keyword>
<keyword evidence="8 9" id="KW-0472">Membrane</keyword>
<evidence type="ECO:0000256" key="4">
    <source>
        <dbReference type="ARBA" id="ARBA00022692"/>
    </source>
</evidence>
<dbReference type="HAMAP" id="MF_00422">
    <property type="entry name" value="SecE"/>
    <property type="match status" value="1"/>
</dbReference>
<name>A0AAV2DG57_9ROSI</name>
<dbReference type="PANTHER" id="PTHR37247:SF1">
    <property type="entry name" value="TRANSMEMBRANE PROTEIN"/>
    <property type="match status" value="1"/>
</dbReference>
<dbReference type="Proteomes" id="UP001497516">
    <property type="component" value="Chromosome 2"/>
</dbReference>
<feature type="transmembrane region" description="Helical" evidence="9">
    <location>
        <begin position="147"/>
        <end position="172"/>
    </location>
</feature>
<sequence length="176" mass="19566">MLTNFRNSHMATSVSGIHGSCTGFLGLRVTGVSGLPYGNRTLNRTVVEINSCRLGRGMISGGAIHKYPARDFRDKRISSSAGRDGYYQLSSYEDELPKEDPFWLSFMKEGIWGLKSLYAFLVEQPSQLKHLEWPGFQSTLKTATLTLVLVALLIVALSSVDSILCYLLALFLRRTP</sequence>
<evidence type="ECO:0000313" key="11">
    <source>
        <dbReference type="Proteomes" id="UP001497516"/>
    </source>
</evidence>
<evidence type="ECO:0000256" key="7">
    <source>
        <dbReference type="ARBA" id="ARBA00023010"/>
    </source>
</evidence>
<keyword evidence="11" id="KW-1185">Reference proteome</keyword>
<dbReference type="InterPro" id="IPR001901">
    <property type="entry name" value="Translocase_SecE/Sec61-g"/>
</dbReference>
<evidence type="ECO:0000256" key="5">
    <source>
        <dbReference type="ARBA" id="ARBA00022927"/>
    </source>
</evidence>
<comment type="subcellular location">
    <subcellularLocation>
        <location evidence="1">Membrane</location>
    </subcellularLocation>
</comment>
<proteinExistence type="inferred from homology"/>
<dbReference type="InterPro" id="IPR038379">
    <property type="entry name" value="SecE_sf"/>
</dbReference>
<keyword evidence="3" id="KW-0813">Transport</keyword>
<dbReference type="AlphaFoldDB" id="A0AAV2DG57"/>
<evidence type="ECO:0000256" key="2">
    <source>
        <dbReference type="ARBA" id="ARBA00008274"/>
    </source>
</evidence>
<dbReference type="PANTHER" id="PTHR37247">
    <property type="entry name" value="TRANSMEMBRANE PROTEIN"/>
    <property type="match status" value="1"/>
</dbReference>
<evidence type="ECO:0000256" key="9">
    <source>
        <dbReference type="SAM" id="Phobius"/>
    </source>
</evidence>
<comment type="similarity">
    <text evidence="2">Belongs to the SecE/SEC61-gamma family.</text>
</comment>
<evidence type="ECO:0000313" key="10">
    <source>
        <dbReference type="EMBL" id="CAL1372863.1"/>
    </source>
</evidence>
<accession>A0AAV2DG57</accession>
<dbReference type="GO" id="GO:0006886">
    <property type="term" value="P:intracellular protein transport"/>
    <property type="evidence" value="ECO:0007669"/>
    <property type="project" value="InterPro"/>
</dbReference>
<reference evidence="10 11" key="1">
    <citation type="submission" date="2024-04" db="EMBL/GenBank/DDBJ databases">
        <authorList>
            <person name="Fracassetti M."/>
        </authorList>
    </citation>
    <scope>NUCLEOTIDE SEQUENCE [LARGE SCALE GENOMIC DNA]</scope>
</reference>
<evidence type="ECO:0000256" key="1">
    <source>
        <dbReference type="ARBA" id="ARBA00004370"/>
    </source>
</evidence>
<dbReference type="Pfam" id="PF00584">
    <property type="entry name" value="SecE"/>
    <property type="match status" value="1"/>
</dbReference>
<keyword evidence="6 9" id="KW-1133">Transmembrane helix</keyword>
<protein>
    <submittedName>
        <fullName evidence="10">Uncharacterized protein</fullName>
    </submittedName>
</protein>
<evidence type="ECO:0000256" key="8">
    <source>
        <dbReference type="ARBA" id="ARBA00023136"/>
    </source>
</evidence>
<keyword evidence="7" id="KW-0811">Translocation</keyword>
<dbReference type="Gene3D" id="1.20.5.1030">
    <property type="entry name" value="Preprotein translocase secy subunit"/>
    <property type="match status" value="1"/>
</dbReference>
<dbReference type="GO" id="GO:0016020">
    <property type="term" value="C:membrane"/>
    <property type="evidence" value="ECO:0007669"/>
    <property type="project" value="UniProtKB-SubCell"/>
</dbReference>